<sequence length="29" mass="3197">MTRSEFISFVSCVIVILASVHVITKIFGV</sequence>
<organism evidence="2">
    <name type="scientific">Rhizobium phage LG08</name>
    <dbReference type="NCBI Taxonomy" id="3129229"/>
    <lineage>
        <taxon>Viruses</taxon>
        <taxon>Duplodnaviria</taxon>
        <taxon>Heunggongvirae</taxon>
        <taxon>Uroviricota</taxon>
        <taxon>Caudoviricetes</taxon>
    </lineage>
</organism>
<accession>A0AAU8HXX5</accession>
<dbReference type="EMBL" id="PP429226">
    <property type="protein sequence ID" value="XCI77429.1"/>
    <property type="molecule type" value="Genomic_DNA"/>
</dbReference>
<keyword evidence="1" id="KW-1133">Transmembrane helix</keyword>
<reference evidence="2" key="1">
    <citation type="submission" date="2024-03" db="EMBL/GenBank/DDBJ databases">
        <authorList>
            <person name="Chantapakul B."/>
            <person name="Wang S."/>
        </authorList>
    </citation>
    <scope>NUCLEOTIDE SEQUENCE</scope>
</reference>
<proteinExistence type="predicted"/>
<evidence type="ECO:0000313" key="2">
    <source>
        <dbReference type="EMBL" id="XCI77429.1"/>
    </source>
</evidence>
<keyword evidence="1" id="KW-0812">Transmembrane</keyword>
<evidence type="ECO:0000256" key="1">
    <source>
        <dbReference type="SAM" id="Phobius"/>
    </source>
</evidence>
<feature type="transmembrane region" description="Helical" evidence="1">
    <location>
        <begin position="6"/>
        <end position="27"/>
    </location>
</feature>
<name>A0AAU8HXX5_9CAUD</name>
<keyword evidence="1" id="KW-0472">Membrane</keyword>
<protein>
    <submittedName>
        <fullName evidence="2">Uncharacterized protein</fullName>
    </submittedName>
</protein>
<gene>
    <name evidence="2" type="ORF">LDCGVIBL_CDS0071</name>
</gene>